<keyword evidence="3" id="KW-1185">Reference proteome</keyword>
<dbReference type="GO" id="GO:0008474">
    <property type="term" value="F:palmitoyl-(protein) hydrolase activity"/>
    <property type="evidence" value="ECO:0007669"/>
    <property type="project" value="TreeGrafter"/>
</dbReference>
<sequence length="310" mass="34584">MSLQSILWMLVRHGQKFMVYPSAYEPKPRSIFLPSELGLAYTNLELRTSDKVKLRCFFLRYADQSAARIRQCTHEDIIEDEAPPDFPNTGQLSAGTVVVFHGNGMNCGDMSFAAKRFLFGGCDVLIVSYRGYAESEGSPHEKGLRLDAQAALDHVLAQPDLAKRPIILYGTSLGGAVAIDLASRNPETVSAIIVENTFLSLPRVVRDWPVIGPFSFLCFQRWDSASKIKRIPRSTPILMLSGAQDEIVPPKHMSALWGLAQKRGPQGSQKECDRFESFEEGCHPDTFTCPGYWEKVGEFLRVVSDKHGTR</sequence>
<evidence type="ECO:0000259" key="1">
    <source>
        <dbReference type="Pfam" id="PF12146"/>
    </source>
</evidence>
<evidence type="ECO:0000313" key="2">
    <source>
        <dbReference type="EMBL" id="CAK5271580.1"/>
    </source>
</evidence>
<dbReference type="InterPro" id="IPR022742">
    <property type="entry name" value="Hydrolase_4"/>
</dbReference>
<protein>
    <recommendedName>
        <fullName evidence="1">Serine aminopeptidase S33 domain-containing protein</fullName>
    </recommendedName>
</protein>
<dbReference type="PANTHER" id="PTHR12277">
    <property type="entry name" value="ALPHA/BETA HYDROLASE DOMAIN-CONTAINING PROTEIN"/>
    <property type="match status" value="1"/>
</dbReference>
<dbReference type="InterPro" id="IPR029058">
    <property type="entry name" value="AB_hydrolase_fold"/>
</dbReference>
<dbReference type="SUPFAM" id="SSF53474">
    <property type="entry name" value="alpha/beta-Hydrolases"/>
    <property type="match status" value="1"/>
</dbReference>
<dbReference type="Pfam" id="PF12146">
    <property type="entry name" value="Hydrolase_4"/>
    <property type="match status" value="1"/>
</dbReference>
<dbReference type="EMBL" id="CAVNYO010000174">
    <property type="protein sequence ID" value="CAK5271580.1"/>
    <property type="molecule type" value="Genomic_DNA"/>
</dbReference>
<organism evidence="2 3">
    <name type="scientific">Mycena citricolor</name>
    <dbReference type="NCBI Taxonomy" id="2018698"/>
    <lineage>
        <taxon>Eukaryota</taxon>
        <taxon>Fungi</taxon>
        <taxon>Dikarya</taxon>
        <taxon>Basidiomycota</taxon>
        <taxon>Agaricomycotina</taxon>
        <taxon>Agaricomycetes</taxon>
        <taxon>Agaricomycetidae</taxon>
        <taxon>Agaricales</taxon>
        <taxon>Marasmiineae</taxon>
        <taxon>Mycenaceae</taxon>
        <taxon>Mycena</taxon>
    </lineage>
</organism>
<dbReference type="Gene3D" id="3.40.50.1820">
    <property type="entry name" value="alpha/beta hydrolase"/>
    <property type="match status" value="1"/>
</dbReference>
<dbReference type="Proteomes" id="UP001295794">
    <property type="component" value="Unassembled WGS sequence"/>
</dbReference>
<comment type="caution">
    <text evidence="2">The sequence shown here is derived from an EMBL/GenBank/DDBJ whole genome shotgun (WGS) entry which is preliminary data.</text>
</comment>
<name>A0AAD2HB89_9AGAR</name>
<reference evidence="2" key="1">
    <citation type="submission" date="2023-11" db="EMBL/GenBank/DDBJ databases">
        <authorList>
            <person name="De Vega J J."/>
            <person name="De Vega J J."/>
        </authorList>
    </citation>
    <scope>NUCLEOTIDE SEQUENCE</scope>
</reference>
<feature type="domain" description="Serine aminopeptidase S33" evidence="1">
    <location>
        <begin position="94"/>
        <end position="203"/>
    </location>
</feature>
<dbReference type="GO" id="GO:0016020">
    <property type="term" value="C:membrane"/>
    <property type="evidence" value="ECO:0007669"/>
    <property type="project" value="TreeGrafter"/>
</dbReference>
<gene>
    <name evidence="2" type="ORF">MYCIT1_LOCUS16736</name>
</gene>
<accession>A0AAD2HB89</accession>
<dbReference type="AlphaFoldDB" id="A0AAD2HB89"/>
<evidence type="ECO:0000313" key="3">
    <source>
        <dbReference type="Proteomes" id="UP001295794"/>
    </source>
</evidence>
<proteinExistence type="predicted"/>
<dbReference type="PANTHER" id="PTHR12277:SF81">
    <property type="entry name" value="PROTEIN ABHD13"/>
    <property type="match status" value="1"/>
</dbReference>